<feature type="compositionally biased region" description="Acidic residues" evidence="1">
    <location>
        <begin position="100"/>
        <end position="110"/>
    </location>
</feature>
<gene>
    <name evidence="2" type="ORF">L202_06495</name>
</gene>
<reference evidence="2 3" key="1">
    <citation type="submission" date="2016-06" db="EMBL/GenBank/DDBJ databases">
        <title>Evolution of pathogenesis and genome organization in the Tremellales.</title>
        <authorList>
            <person name="Cuomo C."/>
            <person name="Litvintseva A."/>
            <person name="Heitman J."/>
            <person name="Chen Y."/>
            <person name="Sun S."/>
            <person name="Springer D."/>
            <person name="Dromer F."/>
            <person name="Young S."/>
            <person name="Zeng Q."/>
            <person name="Chapman S."/>
            <person name="Gujja S."/>
            <person name="Saif S."/>
            <person name="Birren B."/>
        </authorList>
    </citation>
    <scope>NUCLEOTIDE SEQUENCE [LARGE SCALE GENOMIC DNA]</scope>
    <source>
        <strain evidence="2 3">CBS 6039</strain>
    </source>
</reference>
<feature type="compositionally biased region" description="Acidic residues" evidence="1">
    <location>
        <begin position="123"/>
        <end position="136"/>
    </location>
</feature>
<accession>A0A1E3HGR7</accession>
<organism evidence="2 3">
    <name type="scientific">Cryptococcus amylolentus CBS 6039</name>
    <dbReference type="NCBI Taxonomy" id="1295533"/>
    <lineage>
        <taxon>Eukaryota</taxon>
        <taxon>Fungi</taxon>
        <taxon>Dikarya</taxon>
        <taxon>Basidiomycota</taxon>
        <taxon>Agaricomycotina</taxon>
        <taxon>Tremellomycetes</taxon>
        <taxon>Tremellales</taxon>
        <taxon>Cryptococcaceae</taxon>
        <taxon>Cryptococcus</taxon>
    </lineage>
</organism>
<dbReference type="OrthoDB" id="2596228at2759"/>
<dbReference type="RefSeq" id="XP_018990965.1">
    <property type="nucleotide sequence ID" value="XM_019140990.1"/>
</dbReference>
<proteinExistence type="predicted"/>
<evidence type="ECO:0000313" key="3">
    <source>
        <dbReference type="Proteomes" id="UP000094065"/>
    </source>
</evidence>
<dbReference type="AlphaFoldDB" id="A0A1E3HGR7"/>
<dbReference type="EMBL" id="AWGJ01000010">
    <property type="protein sequence ID" value="ODN75315.1"/>
    <property type="molecule type" value="Genomic_DNA"/>
</dbReference>
<dbReference type="RefSeq" id="XP_018990966.1">
    <property type="nucleotide sequence ID" value="XM_019140991.1"/>
</dbReference>
<evidence type="ECO:0000256" key="1">
    <source>
        <dbReference type="SAM" id="MobiDB-lite"/>
    </source>
</evidence>
<sequence length="277" mass="29419">MDRNLDESFDEDDSLFSVSGPSNNPRPLYSTPPAPAGRGSRYAQHLTPPGPGVSISGRFPPVLSSPIVEGDSSSAYHPNTSGLQPGIDRSWARNHGSTGQDEEGEDEEEPSTAMTGIAAAGEETFDEEEAGDDEAGSDGSSEQYDPEGDPETFAKRLDELAGVLERGEVEAGELKWGPVITRGAGNMSKTSNRDLKAVINHHLSTTAWQYSSSALTPFPDPNHFDTFDSLSAHVDFVGAHPIRVVGQNWSDRDVLFEMGILGLDAGSGGSSASERSP</sequence>
<feature type="region of interest" description="Disordered" evidence="1">
    <location>
        <begin position="1"/>
        <end position="151"/>
    </location>
</feature>
<protein>
    <submittedName>
        <fullName evidence="2">Uncharacterized protein</fullName>
    </submittedName>
</protein>
<dbReference type="GeneID" id="30157804"/>
<comment type="caution">
    <text evidence="2">The sequence shown here is derived from an EMBL/GenBank/DDBJ whole genome shotgun (WGS) entry which is preliminary data.</text>
</comment>
<dbReference type="EMBL" id="AWGJ01000010">
    <property type="protein sequence ID" value="ODN75316.1"/>
    <property type="molecule type" value="Genomic_DNA"/>
</dbReference>
<keyword evidence="3" id="KW-1185">Reference proteome</keyword>
<evidence type="ECO:0000313" key="2">
    <source>
        <dbReference type="EMBL" id="ODN75315.1"/>
    </source>
</evidence>
<dbReference type="Proteomes" id="UP000094065">
    <property type="component" value="Unassembled WGS sequence"/>
</dbReference>
<feature type="compositionally biased region" description="Polar residues" evidence="1">
    <location>
        <begin position="71"/>
        <end position="83"/>
    </location>
</feature>
<name>A0A1E3HGR7_9TREE</name>